<evidence type="ECO:0000313" key="2">
    <source>
        <dbReference type="Proteomes" id="UP000240493"/>
    </source>
</evidence>
<dbReference type="AlphaFoldDB" id="A0A2T3ZHR4"/>
<reference evidence="1 2" key="1">
    <citation type="submission" date="2016-07" db="EMBL/GenBank/DDBJ databases">
        <title>Multiple horizontal gene transfer events from other fungi enriched the ability of initially mycotrophic Trichoderma (Ascomycota) to feed on dead plant biomass.</title>
        <authorList>
            <consortium name="DOE Joint Genome Institute"/>
            <person name="Aerts A."/>
            <person name="Atanasova L."/>
            <person name="Chenthamara K."/>
            <person name="Zhang J."/>
            <person name="Grujic M."/>
            <person name="Henrissat B."/>
            <person name="Kuo A."/>
            <person name="Salamov A."/>
            <person name="Lipzen A."/>
            <person name="Labutti K."/>
            <person name="Barry K."/>
            <person name="Miao Y."/>
            <person name="Rahimi M.J."/>
            <person name="Shen Q."/>
            <person name="Grigoriev I.V."/>
            <person name="Kubicek C.P."/>
            <person name="Druzhinina I.S."/>
        </authorList>
    </citation>
    <scope>NUCLEOTIDE SEQUENCE [LARGE SCALE GENOMIC DNA]</scope>
    <source>
        <strain evidence="1 2">CBS 433.97</strain>
    </source>
</reference>
<organism evidence="1 2">
    <name type="scientific">Trichoderma asperellum (strain ATCC 204424 / CBS 433.97 / NBRC 101777)</name>
    <dbReference type="NCBI Taxonomy" id="1042311"/>
    <lineage>
        <taxon>Eukaryota</taxon>
        <taxon>Fungi</taxon>
        <taxon>Dikarya</taxon>
        <taxon>Ascomycota</taxon>
        <taxon>Pezizomycotina</taxon>
        <taxon>Sordariomycetes</taxon>
        <taxon>Hypocreomycetidae</taxon>
        <taxon>Hypocreales</taxon>
        <taxon>Hypocreaceae</taxon>
        <taxon>Trichoderma</taxon>
    </lineage>
</organism>
<protein>
    <submittedName>
        <fullName evidence="1">Uncharacterized protein</fullName>
    </submittedName>
</protein>
<sequence>MSNGQAKVPLIPWPKASSRATRAVVVANLAVAQPASSRDYSEEHAGRCVEPLLGAGGAIRGSGPRAFWLRHCKPPDLGCASFASQPLKLRDRQITYCPSGKSRGRRTLQVPFAAWFHDPGTRTIRNYSVGPDDGGLLAKLHLAAMADRGRELLDEWWINAHNVAESTGLGGKSLTAGIMTGSSSYSSRDCPRDYLISRIALASLYRQLSSAERHLLSANAAALPVIRCCQSRHPVWATSLAL</sequence>
<proteinExistence type="predicted"/>
<accession>A0A2T3ZHR4</accession>
<evidence type="ECO:0000313" key="1">
    <source>
        <dbReference type="EMBL" id="PTB44341.1"/>
    </source>
</evidence>
<keyword evidence="2" id="KW-1185">Reference proteome</keyword>
<dbReference type="Proteomes" id="UP000240493">
    <property type="component" value="Unassembled WGS sequence"/>
</dbReference>
<name>A0A2T3ZHR4_TRIA4</name>
<dbReference type="EMBL" id="KZ679258">
    <property type="protein sequence ID" value="PTB44341.1"/>
    <property type="molecule type" value="Genomic_DNA"/>
</dbReference>
<gene>
    <name evidence="1" type="ORF">M441DRAFT_24528</name>
</gene>